<proteinExistence type="predicted"/>
<dbReference type="EMBL" id="FITM01000066">
    <property type="protein sequence ID" value="SAY38658.1"/>
    <property type="molecule type" value="Genomic_DNA"/>
</dbReference>
<feature type="region of interest" description="Disordered" evidence="1">
    <location>
        <begin position="82"/>
        <end position="116"/>
    </location>
</feature>
<keyword evidence="3" id="KW-1185">Reference proteome</keyword>
<dbReference type="Proteomes" id="UP000182631">
    <property type="component" value="Unassembled WGS sequence"/>
</dbReference>
<protein>
    <submittedName>
        <fullName evidence="2">Uncharacterized protein</fullName>
    </submittedName>
</protein>
<evidence type="ECO:0000256" key="1">
    <source>
        <dbReference type="SAM" id="MobiDB-lite"/>
    </source>
</evidence>
<evidence type="ECO:0000313" key="3">
    <source>
        <dbReference type="Proteomes" id="UP000182631"/>
    </source>
</evidence>
<reference evidence="3" key="1">
    <citation type="submission" date="2016-02" db="EMBL/GenBank/DDBJ databases">
        <authorList>
            <person name="liu f."/>
        </authorList>
    </citation>
    <scope>NUCLEOTIDE SEQUENCE [LARGE SCALE GENOMIC DNA]</scope>
</reference>
<dbReference type="AlphaFoldDB" id="A0A171DG27"/>
<name>A0A171DG27_9SYNE</name>
<evidence type="ECO:0000313" key="2">
    <source>
        <dbReference type="EMBL" id="SAY38658.1"/>
    </source>
</evidence>
<feature type="non-terminal residue" evidence="2">
    <location>
        <position position="1"/>
    </location>
</feature>
<feature type="region of interest" description="Disordered" evidence="1">
    <location>
        <begin position="1"/>
        <end position="32"/>
    </location>
</feature>
<organism evidence="2 3">
    <name type="scientific">Candidatus Synechococcus spongiarum</name>
    <dbReference type="NCBI Taxonomy" id="431041"/>
    <lineage>
        <taxon>Bacteria</taxon>
        <taxon>Bacillati</taxon>
        <taxon>Cyanobacteriota</taxon>
        <taxon>Cyanophyceae</taxon>
        <taxon>Synechococcales</taxon>
        <taxon>Synechococcaceae</taxon>
        <taxon>Synechococcus</taxon>
    </lineage>
</organism>
<accession>A0A171DG27</accession>
<dbReference type="RefSeq" id="WP_180365280.1">
    <property type="nucleotide sequence ID" value="NZ_FITM01000066.1"/>
</dbReference>
<sequence>EPEAQPSGGGGADVAGPEPEQGESTLNGLDKVKASQVDAPFQDADDSATLDVALEDDPENVAAAGEGGEGLVIAAADAVGGAPQAMTDVSGVETEPAQSAGEDSPQPAQEGEDLVVSSFDEVDEKLREAN</sequence>
<gene>
    <name evidence="2" type="ORF">FLM9_559</name>
</gene>